<dbReference type="Pfam" id="PF02776">
    <property type="entry name" value="TPP_enzyme_N"/>
    <property type="match status" value="1"/>
</dbReference>
<evidence type="ECO:0000256" key="6">
    <source>
        <dbReference type="ARBA" id="ARBA00023239"/>
    </source>
</evidence>
<evidence type="ECO:0000313" key="9">
    <source>
        <dbReference type="EMBL" id="EWM26091.1"/>
    </source>
</evidence>
<dbReference type="GO" id="GO:0030976">
    <property type="term" value="F:thiamine pyrophosphate binding"/>
    <property type="evidence" value="ECO:0007669"/>
    <property type="project" value="InterPro"/>
</dbReference>
<keyword evidence="4" id="KW-0786">Thiamine pyrophosphate</keyword>
<dbReference type="InterPro" id="IPR029035">
    <property type="entry name" value="DHS-like_NAD/FAD-binding_dom"/>
</dbReference>
<feature type="compositionally biased region" description="Low complexity" evidence="7">
    <location>
        <begin position="1638"/>
        <end position="1659"/>
    </location>
</feature>
<dbReference type="Pfam" id="PF00561">
    <property type="entry name" value="Abhydrolase_1"/>
    <property type="match status" value="1"/>
</dbReference>
<dbReference type="InterPro" id="IPR029058">
    <property type="entry name" value="AB_hydrolase_fold"/>
</dbReference>
<proteinExistence type="inferred from homology"/>
<dbReference type="InterPro" id="IPR015890">
    <property type="entry name" value="Chorismate_C"/>
</dbReference>
<dbReference type="SUPFAM" id="SSF54826">
    <property type="entry name" value="Enolase N-terminal domain-like"/>
    <property type="match status" value="1"/>
</dbReference>
<dbReference type="OrthoDB" id="207049at2759"/>
<reference evidence="9 10" key="1">
    <citation type="journal article" date="2014" name="Mol. Plant">
        <title>Chromosome Scale Genome Assembly and Transcriptome Profiling of Nannochloropsis gaditana in Nitrogen Depletion.</title>
        <authorList>
            <person name="Corteggiani Carpinelli E."/>
            <person name="Telatin A."/>
            <person name="Vitulo N."/>
            <person name="Forcato C."/>
            <person name="D'Angelo M."/>
            <person name="Schiavon R."/>
            <person name="Vezzi A."/>
            <person name="Giacometti G.M."/>
            <person name="Morosinotto T."/>
            <person name="Valle G."/>
        </authorList>
    </citation>
    <scope>NUCLEOTIDE SEQUENCE [LARGE SCALE GENOMIC DNA]</scope>
    <source>
        <strain evidence="9 10">B-31</strain>
    </source>
</reference>
<keyword evidence="5" id="KW-0464">Manganese</keyword>
<dbReference type="InterPro" id="IPR029065">
    <property type="entry name" value="Enolase_C-like"/>
</dbReference>
<dbReference type="Proteomes" id="UP000019335">
    <property type="component" value="Chromosome 9"/>
</dbReference>
<dbReference type="SUPFAM" id="SSF52518">
    <property type="entry name" value="Thiamin diphosphate-binding fold (THDP-binding)"/>
    <property type="match status" value="2"/>
</dbReference>
<dbReference type="GO" id="GO:0009234">
    <property type="term" value="P:menaquinone biosynthetic process"/>
    <property type="evidence" value="ECO:0007669"/>
    <property type="project" value="InterPro"/>
</dbReference>
<dbReference type="GO" id="GO:0046872">
    <property type="term" value="F:metal ion binding"/>
    <property type="evidence" value="ECO:0007669"/>
    <property type="project" value="UniProtKB-KW"/>
</dbReference>
<accession>W7TZK5</accession>
<dbReference type="PANTHER" id="PTHR42916">
    <property type="entry name" value="2-SUCCINYL-5-ENOLPYRUVYL-6-HYDROXY-3-CYCLOHEXENE-1-CARBOXYLATE SYNTHASE"/>
    <property type="match status" value="1"/>
</dbReference>
<evidence type="ECO:0000256" key="3">
    <source>
        <dbReference type="ARBA" id="ARBA00022842"/>
    </source>
</evidence>
<feature type="region of interest" description="Disordered" evidence="7">
    <location>
        <begin position="14"/>
        <end position="60"/>
    </location>
</feature>
<dbReference type="Gene3D" id="3.40.50.970">
    <property type="match status" value="2"/>
</dbReference>
<feature type="compositionally biased region" description="Polar residues" evidence="7">
    <location>
        <begin position="14"/>
        <end position="33"/>
    </location>
</feature>
<dbReference type="Gene3D" id="3.20.20.120">
    <property type="entry name" value="Enolase-like C-terminal domain"/>
    <property type="match status" value="1"/>
</dbReference>
<dbReference type="InterPro" id="IPR029061">
    <property type="entry name" value="THDP-binding"/>
</dbReference>
<dbReference type="Gene3D" id="3.60.120.10">
    <property type="entry name" value="Anthranilate synthase"/>
    <property type="match status" value="1"/>
</dbReference>
<dbReference type="NCBIfam" id="TIGR00173">
    <property type="entry name" value="menD"/>
    <property type="match status" value="1"/>
</dbReference>
<dbReference type="Gene3D" id="3.40.50.1820">
    <property type="entry name" value="alpha/beta hydrolase"/>
    <property type="match status" value="1"/>
</dbReference>
<sequence>MVAALDERYVAGSTKNCGMTNSSNSSGFKTGSGNRRLHFHSSSSPEREGMTTAGSKDEKAMEVDTASCSCPSSSCSSPITSMSTPPPIPYFGLPLSGHHRIGGYHAFPVPLGKARDLLMDAVRDMAIPSLHSPLSPPASRSSNISEKAPCTTPAAESSSAPPRFVRIEVPVSDILDEESALLWLRGQPERLMPRLFFRVPERGLVVAGVGAAHCVGGAEELGASKEKLGLCGKDVPAAVTYYGGGRFDPQYPHPSAEWQGFGASYLVLPALELIRRTRHGDGPLDGSFLLALNLRFSNVQELQAGRTALLHLLRDVQVAATDGDDEGAGDALLPAPVSCEEPSQFDAWHEGVGKALAAMQAGEYRKVVLARAVHFTFPRKPRPLDLVLRLRGHYGYLFCLQLDADRAFLGCTPEQLFRVAGGAISTEALAGTRPRGQTPEEDEALAAELMASHKDRFENRVTAESIEDALRPLVQGGRVERFPAFVLRLQHVQHICHKITGRLRGRSGAASESDTQEDWRESPETCSSSSAFDFLAALHPTPAVAGEPRLTALQAIRQLEPFDRGFYAGPIGFLSRESAEFAVAIRSVLIVRERAHVFAGAGIVPGSTAEGEWAEIGAKMANFVRMFPRPSPPLRSLPNLATLWATLVVEELARNGVTHFVIAPGSRSTPLVTAAARHPDTTLMVHHDERGAGFYCLGYARARGRPAAVIVTSGTAVANLLPAAVEAATDRVPLLLLTADRPPEQRDCGANQTVAQPDMFLHFARWTKDVPCPTPEVLASSLLSDVDYAVSMARGADPGPVHLNFMLRENLAPEGGAVRDTAVPGLHSEWPDACLGGRRFAQWERSLQPYTCFPRLRPSCPLSSDLLAAIHDAQRGLLVIGRLPQRRDRAHVRWLAQGLRWPIFADMGSGLRCDPALKHLLVAPYESLLADPLISSALDPDVILQIGSPLVSKRLPKFMVASRAATLIHVVPSPARRDPELSATHHVCSDIPTFVHNLDASLDWERRRKPEARQSGLLSLLKTLAARIEHEIAEELGPEADTLGPAGPGPFPSSPSALNPSLVPSSSPPSPAPTDSRLLNEPMTAHLVARLLPAGHGLFLSNSMPVRDMETFATLASTAGAPSAPAPLASVAMNRGASGIDGILSSAMGYAAGLGKPVTLLVGDMACLHDLNALHALSGASASASAPDTPVTVVLVNNGGGGIFSFLPIARHADVFSPYFDSPHDLHFGPITQAFGLPYHLCKSAGDLVAALHSCQAGGRSSLIEVVTDRAQNVRIHRQLGAQIRTTVHAGLSQLLRLDWIRTGPRTKPTLLLLHGFLGCKEDWTPLLWEAGGCASASNAGLSCSSSSPNTIVGVSGGSGGRGLAMDYDCLAVELPGHGTTAMHGAGVGCSAAYSMPVVAFSLIQLLDRLGIAQCAVMGYSLGGRLAMYLAQQYPQRISAMIIVSAHPGLRAEGERLDRREEERRLGRRIEEAAHEGGEAWSAFLRWWYSKPLWGRLAERSPSYARMMRRRRAALARSEDPGGLSRAFAGMSLAQQPALWDFLRSGHVPTLIVYGANDVKYAGLGEELRASLVDGVGSSGGVTRTVVEVKRIDDAGHAVLVEKEMEMLRETTAFLRRHLEDAQERESGKGSAGGGSGVSKSKGGPSASPASLAATSSSSSSLQAQPMRVASLQWTTCSVALKKPLVLSSGPPLTHRRVIILVLEAVSGSVGVGEASPLPGFSKESFLEAEKQVKKISVALRGRTLPKLGGSKGLAAWKNWLESDVSLLPSVRAGLEMALVHLLAQEYRVDIPGVLKAGYPTHLLHTGQVCLNGLVLRTSPSLPSVPPSSLMSPTPSMPSSASFTASMDTSTSSSSKIKVGGRPVKEDVARVNNLTAELTFGHRLRLDANQAWSADEAVSFIRGLSHPEKIEYLEEPCKDPLCIPEVHKQTEQRLRFALDESLACPPLPYIELLSMEGLCALVLKPTVLGGLKQCLALHSLGLTKGLYSVVSSSFESSIGLAHLALLAAVLNSGTDTVRQIQTAGVHVLHGLSTYDVFVRSAEEWWGNGGGFSRLVASGSRSVLVDVVGCEELLDGFLKSIKHNDGRWKCENSIHAGVEKEEAIGPERAGREVCDGKRNDSP</sequence>
<dbReference type="InterPro" id="IPR029017">
    <property type="entry name" value="Enolase-like_N"/>
</dbReference>
<protein>
    <submittedName>
        <fullName evidence="9">2-succinyl-6-hydroxy--cyclohexadiene-1-carboxylate synthase</fullName>
    </submittedName>
</protein>
<feature type="compositionally biased region" description="Low complexity" evidence="7">
    <location>
        <begin position="129"/>
        <end position="142"/>
    </location>
</feature>
<dbReference type="InterPro" id="IPR013342">
    <property type="entry name" value="Mandelate_racemase_C"/>
</dbReference>
<feature type="region of interest" description="Disordered" evidence="7">
    <location>
        <begin position="1621"/>
        <end position="1659"/>
    </location>
</feature>
<feature type="compositionally biased region" description="Low complexity" evidence="7">
    <location>
        <begin position="1054"/>
        <end position="1065"/>
    </location>
</feature>
<dbReference type="SUPFAM" id="SSF51604">
    <property type="entry name" value="Enolase C-terminal domain-like"/>
    <property type="match status" value="1"/>
</dbReference>
<dbReference type="SFLD" id="SFLDG00180">
    <property type="entry name" value="muconate_cycloisomerase"/>
    <property type="match status" value="1"/>
</dbReference>
<dbReference type="GO" id="GO:0016829">
    <property type="term" value="F:lyase activity"/>
    <property type="evidence" value="ECO:0007669"/>
    <property type="project" value="UniProtKB-KW"/>
</dbReference>
<feature type="compositionally biased region" description="Low complexity" evidence="7">
    <location>
        <begin position="1823"/>
        <end position="1855"/>
    </location>
</feature>
<gene>
    <name evidence="9" type="ORF">Naga_100014g6</name>
</gene>
<dbReference type="EMBL" id="AZIL01000703">
    <property type="protein sequence ID" value="EWM26091.1"/>
    <property type="molecule type" value="Genomic_DNA"/>
</dbReference>
<dbReference type="InterPro" id="IPR004433">
    <property type="entry name" value="MenaQ_synth_MenD"/>
</dbReference>
<organism evidence="9 10">
    <name type="scientific">Nannochloropsis gaditana</name>
    <dbReference type="NCBI Taxonomy" id="72520"/>
    <lineage>
        <taxon>Eukaryota</taxon>
        <taxon>Sar</taxon>
        <taxon>Stramenopiles</taxon>
        <taxon>Ochrophyta</taxon>
        <taxon>Eustigmatophyceae</taxon>
        <taxon>Eustigmatales</taxon>
        <taxon>Monodopsidaceae</taxon>
        <taxon>Nannochloropsis</taxon>
    </lineage>
</organism>
<dbReference type="Gene3D" id="3.30.390.10">
    <property type="entry name" value="Enolase-like, N-terminal domain"/>
    <property type="match status" value="1"/>
</dbReference>
<dbReference type="SUPFAM" id="SSF56322">
    <property type="entry name" value="ADC synthase"/>
    <property type="match status" value="1"/>
</dbReference>
<dbReference type="SUPFAM" id="SSF52467">
    <property type="entry name" value="DHS-like NAD/FAD-binding domain"/>
    <property type="match status" value="1"/>
</dbReference>
<keyword evidence="10" id="KW-1185">Reference proteome</keyword>
<keyword evidence="1" id="KW-0808">Transferase</keyword>
<dbReference type="NCBIfam" id="TIGR01927">
    <property type="entry name" value="menC_gam_Gplu"/>
    <property type="match status" value="1"/>
</dbReference>
<dbReference type="InterPro" id="IPR000073">
    <property type="entry name" value="AB_hydrolase_1"/>
</dbReference>
<evidence type="ECO:0000256" key="2">
    <source>
        <dbReference type="ARBA" id="ARBA00022723"/>
    </source>
</evidence>
<comment type="caution">
    <text evidence="9">The sequence shown here is derived from an EMBL/GenBank/DDBJ whole genome shotgun (WGS) entry which is preliminary data.</text>
</comment>
<dbReference type="InterPro" id="IPR036849">
    <property type="entry name" value="Enolase-like_C_sf"/>
</dbReference>
<dbReference type="SFLD" id="SFLDF00009">
    <property type="entry name" value="o-succinylbenzoate_synthase"/>
    <property type="match status" value="1"/>
</dbReference>
<dbReference type="InterPro" id="IPR005801">
    <property type="entry name" value="ADC_synthase"/>
</dbReference>
<evidence type="ECO:0000256" key="1">
    <source>
        <dbReference type="ARBA" id="ARBA00022679"/>
    </source>
</evidence>
<dbReference type="InterPro" id="IPR032264">
    <property type="entry name" value="MenD_middle"/>
</dbReference>
<feature type="region of interest" description="Disordered" evidence="7">
    <location>
        <begin position="1823"/>
        <end position="1859"/>
    </location>
</feature>
<dbReference type="GO" id="GO:0070204">
    <property type="term" value="F:2-succinyl-5-enolpyruvyl-6-hydroxy-3-cyclohexene-1-carboxylic-acid synthase activity"/>
    <property type="evidence" value="ECO:0007669"/>
    <property type="project" value="InterPro"/>
</dbReference>
<dbReference type="PANTHER" id="PTHR42916:SF1">
    <property type="entry name" value="PROTEIN PHYLLO, CHLOROPLASTIC"/>
    <property type="match status" value="1"/>
</dbReference>
<dbReference type="Gene3D" id="3.40.50.1220">
    <property type="entry name" value="TPP-binding domain"/>
    <property type="match status" value="1"/>
</dbReference>
<evidence type="ECO:0000256" key="4">
    <source>
        <dbReference type="ARBA" id="ARBA00023052"/>
    </source>
</evidence>
<keyword evidence="2" id="KW-0479">Metal-binding</keyword>
<dbReference type="InterPro" id="IPR012001">
    <property type="entry name" value="Thiamin_PyroP_enz_TPP-bd_dom"/>
</dbReference>
<dbReference type="Pfam" id="PF00425">
    <property type="entry name" value="Chorismate_bind"/>
    <property type="match status" value="2"/>
</dbReference>
<dbReference type="Pfam" id="PF16582">
    <property type="entry name" value="TPP_enzyme_M_2"/>
    <property type="match status" value="1"/>
</dbReference>
<dbReference type="CDD" id="cd07037">
    <property type="entry name" value="TPP_PYR_MenD"/>
    <property type="match status" value="1"/>
</dbReference>
<name>W7TZK5_9STRA</name>
<feature type="region of interest" description="Disordered" evidence="7">
    <location>
        <begin position="129"/>
        <end position="161"/>
    </location>
</feature>
<dbReference type="SFLD" id="SFLDS00001">
    <property type="entry name" value="Enolase"/>
    <property type="match status" value="1"/>
</dbReference>
<dbReference type="HAMAP" id="MF_01659">
    <property type="entry name" value="MenD"/>
    <property type="match status" value="1"/>
</dbReference>
<evidence type="ECO:0000313" key="10">
    <source>
        <dbReference type="Proteomes" id="UP000019335"/>
    </source>
</evidence>
<dbReference type="SMART" id="SM00922">
    <property type="entry name" value="MR_MLE"/>
    <property type="match status" value="1"/>
</dbReference>
<feature type="domain" description="Mandelate racemase/muconate lactonizing enzyme C-terminal" evidence="8">
    <location>
        <begin position="1784"/>
        <end position="1937"/>
    </location>
</feature>
<dbReference type="SUPFAM" id="SSF53474">
    <property type="entry name" value="alpha/beta-Hydrolases"/>
    <property type="match status" value="1"/>
</dbReference>
<dbReference type="CDD" id="cd02009">
    <property type="entry name" value="TPP_SHCHC_synthase"/>
    <property type="match status" value="1"/>
</dbReference>
<feature type="region of interest" description="Disordered" evidence="7">
    <location>
        <begin position="1037"/>
        <end position="1078"/>
    </location>
</feature>
<dbReference type="Pfam" id="PF13378">
    <property type="entry name" value="MR_MLE_C"/>
    <property type="match status" value="1"/>
</dbReference>
<evidence type="ECO:0000259" key="8">
    <source>
        <dbReference type="SMART" id="SM00922"/>
    </source>
</evidence>
<feature type="compositionally biased region" description="Basic and acidic residues" evidence="7">
    <location>
        <begin position="45"/>
        <end position="60"/>
    </location>
</feature>
<keyword evidence="6" id="KW-0456">Lyase</keyword>
<evidence type="ECO:0000256" key="7">
    <source>
        <dbReference type="SAM" id="MobiDB-lite"/>
    </source>
</evidence>
<keyword evidence="3" id="KW-0460">Magnesium</keyword>
<evidence type="ECO:0000256" key="5">
    <source>
        <dbReference type="ARBA" id="ARBA00023211"/>
    </source>
</evidence>